<dbReference type="PROSITE" id="PS00108">
    <property type="entry name" value="PROTEIN_KINASE_ST"/>
    <property type="match status" value="1"/>
</dbReference>
<dbReference type="EMBL" id="KL198104">
    <property type="protein sequence ID" value="KDQ07611.1"/>
    <property type="molecule type" value="Genomic_DNA"/>
</dbReference>
<dbReference type="Pfam" id="PF07714">
    <property type="entry name" value="PK_Tyr_Ser-Thr"/>
    <property type="match status" value="1"/>
</dbReference>
<dbReference type="AlphaFoldDB" id="A0A067M7P5"/>
<dbReference type="PANTHER" id="PTHR44329">
    <property type="entry name" value="SERINE/THREONINE-PROTEIN KINASE TNNI3K-RELATED"/>
    <property type="match status" value="1"/>
</dbReference>
<evidence type="ECO:0000256" key="1">
    <source>
        <dbReference type="SAM" id="Phobius"/>
    </source>
</evidence>
<sequence length="454" mass="50698">MMADSVQERLVQLRQEALALEPSDPARAQIVVELSQLYSDAIPYPADPTLYEWEVSKVDTTAAASGGFGNCWKGLFLGQHQVAMKCSRSYIAPEIAMRRLEREMNVWKRLRHPNILPFIGFIILASPVTTLFMISPWMENGNLGVYIKANPDADRLRLLTEIATGLEYLHTSEVVHGDLKAANILISKIGDARIADFGLSEIIVEEDGDRQRHSSAWEGGGNPRWQAPELFGTRRGTKSSDIFAFGRVIYEVYAGMIPFAELQNHQVYAVVEAKELPIRPHGKNSGTRGFSEEMWQFMACCCKTKSSERPEIHEIVVYLLSLPKYLDAAHAIKSPEAGIFTLAGRMVYLRQEVLTLERSDPARAELIIELSHLYADSKYYPADPTLYEWELSIVDTSATASGGFGDCWKGLFLGQHPVAMKCSRSVAPKIAMRVNFFASDSVLSHSLNVIHLES</sequence>
<keyword evidence="1" id="KW-0812">Transmembrane</keyword>
<dbReference type="STRING" id="930990.A0A067M7P5"/>
<dbReference type="SUPFAM" id="SSF56112">
    <property type="entry name" value="Protein kinase-like (PK-like)"/>
    <property type="match status" value="1"/>
</dbReference>
<feature type="domain" description="Protein kinase" evidence="2">
    <location>
        <begin position="57"/>
        <end position="326"/>
    </location>
</feature>
<evidence type="ECO:0000313" key="3">
    <source>
        <dbReference type="EMBL" id="KDQ07611.1"/>
    </source>
</evidence>
<keyword evidence="1" id="KW-0472">Membrane</keyword>
<organism evidence="3 4">
    <name type="scientific">Botryobasidium botryosum (strain FD-172 SS1)</name>
    <dbReference type="NCBI Taxonomy" id="930990"/>
    <lineage>
        <taxon>Eukaryota</taxon>
        <taxon>Fungi</taxon>
        <taxon>Dikarya</taxon>
        <taxon>Basidiomycota</taxon>
        <taxon>Agaricomycotina</taxon>
        <taxon>Agaricomycetes</taxon>
        <taxon>Cantharellales</taxon>
        <taxon>Botryobasidiaceae</taxon>
        <taxon>Botryobasidium</taxon>
    </lineage>
</organism>
<dbReference type="GO" id="GO:0005524">
    <property type="term" value="F:ATP binding"/>
    <property type="evidence" value="ECO:0007669"/>
    <property type="project" value="InterPro"/>
</dbReference>
<dbReference type="InterPro" id="IPR001245">
    <property type="entry name" value="Ser-Thr/Tyr_kinase_cat_dom"/>
</dbReference>
<keyword evidence="1" id="KW-1133">Transmembrane helix</keyword>
<dbReference type="PROSITE" id="PS50011">
    <property type="entry name" value="PROTEIN_KINASE_DOM"/>
    <property type="match status" value="1"/>
</dbReference>
<dbReference type="InterPro" id="IPR011009">
    <property type="entry name" value="Kinase-like_dom_sf"/>
</dbReference>
<dbReference type="PANTHER" id="PTHR44329:SF214">
    <property type="entry name" value="PROTEIN KINASE DOMAIN-CONTAINING PROTEIN"/>
    <property type="match status" value="1"/>
</dbReference>
<dbReference type="GO" id="GO:0004674">
    <property type="term" value="F:protein serine/threonine kinase activity"/>
    <property type="evidence" value="ECO:0007669"/>
    <property type="project" value="TreeGrafter"/>
</dbReference>
<reference evidence="4" key="1">
    <citation type="journal article" date="2014" name="Proc. Natl. Acad. Sci. U.S.A.">
        <title>Extensive sampling of basidiomycete genomes demonstrates inadequacy of the white-rot/brown-rot paradigm for wood decay fungi.</title>
        <authorList>
            <person name="Riley R."/>
            <person name="Salamov A.A."/>
            <person name="Brown D.W."/>
            <person name="Nagy L.G."/>
            <person name="Floudas D."/>
            <person name="Held B.W."/>
            <person name="Levasseur A."/>
            <person name="Lombard V."/>
            <person name="Morin E."/>
            <person name="Otillar R."/>
            <person name="Lindquist E.A."/>
            <person name="Sun H."/>
            <person name="LaButti K.M."/>
            <person name="Schmutz J."/>
            <person name="Jabbour D."/>
            <person name="Luo H."/>
            <person name="Baker S.E."/>
            <person name="Pisabarro A.G."/>
            <person name="Walton J.D."/>
            <person name="Blanchette R.A."/>
            <person name="Henrissat B."/>
            <person name="Martin F."/>
            <person name="Cullen D."/>
            <person name="Hibbett D.S."/>
            <person name="Grigoriev I.V."/>
        </authorList>
    </citation>
    <scope>NUCLEOTIDE SEQUENCE [LARGE SCALE GENOMIC DNA]</scope>
    <source>
        <strain evidence="4">FD-172 SS1</strain>
    </source>
</reference>
<dbReference type="InterPro" id="IPR051681">
    <property type="entry name" value="Ser/Thr_Kinases-Pseudokinases"/>
</dbReference>
<dbReference type="HOGENOM" id="CLU_602663_0_0_1"/>
<feature type="transmembrane region" description="Helical" evidence="1">
    <location>
        <begin position="115"/>
        <end position="138"/>
    </location>
</feature>
<accession>A0A067M7P5</accession>
<dbReference type="OrthoDB" id="1668230at2759"/>
<dbReference type="SMART" id="SM00220">
    <property type="entry name" value="S_TKc"/>
    <property type="match status" value="1"/>
</dbReference>
<dbReference type="InterPro" id="IPR000719">
    <property type="entry name" value="Prot_kinase_dom"/>
</dbReference>
<gene>
    <name evidence="3" type="ORF">BOTBODRAFT_598442</name>
</gene>
<protein>
    <recommendedName>
        <fullName evidence="2">Protein kinase domain-containing protein</fullName>
    </recommendedName>
</protein>
<keyword evidence="4" id="KW-1185">Reference proteome</keyword>
<proteinExistence type="predicted"/>
<dbReference type="InParanoid" id="A0A067M7P5"/>
<evidence type="ECO:0000313" key="4">
    <source>
        <dbReference type="Proteomes" id="UP000027195"/>
    </source>
</evidence>
<evidence type="ECO:0000259" key="2">
    <source>
        <dbReference type="PROSITE" id="PS50011"/>
    </source>
</evidence>
<dbReference type="InterPro" id="IPR008271">
    <property type="entry name" value="Ser/Thr_kinase_AS"/>
</dbReference>
<name>A0A067M7P5_BOTB1</name>
<dbReference type="Proteomes" id="UP000027195">
    <property type="component" value="Unassembled WGS sequence"/>
</dbReference>
<dbReference type="Gene3D" id="1.10.510.10">
    <property type="entry name" value="Transferase(Phosphotransferase) domain 1"/>
    <property type="match status" value="1"/>
</dbReference>